<reference evidence="3 4" key="1">
    <citation type="submission" date="2019-08" db="EMBL/GenBank/DDBJ databases">
        <title>A chromosome-level genome assembly, high-density linkage maps, and genome scans reveal the genomic architecture of hybrid incompatibilities underlying speciation via character displacement in darters (Percidae: Etheostominae).</title>
        <authorList>
            <person name="Moran R.L."/>
            <person name="Catchen J.M."/>
            <person name="Fuller R.C."/>
        </authorList>
    </citation>
    <scope>NUCLEOTIDE SEQUENCE [LARGE SCALE GENOMIC DNA]</scope>
    <source>
        <strain evidence="3">EspeVRDwgs_2016</strain>
        <tissue evidence="3">Muscle</tissue>
    </source>
</reference>
<accession>A0A5J5D0C4</accession>
<evidence type="ECO:0000256" key="2">
    <source>
        <dbReference type="ARBA" id="ARBA00023134"/>
    </source>
</evidence>
<keyword evidence="2" id="KW-0342">GTP-binding</keyword>
<dbReference type="Proteomes" id="UP000327493">
    <property type="component" value="Chromosome 13"/>
</dbReference>
<organism evidence="3 4">
    <name type="scientific">Etheostoma spectabile</name>
    <name type="common">orangethroat darter</name>
    <dbReference type="NCBI Taxonomy" id="54343"/>
    <lineage>
        <taxon>Eukaryota</taxon>
        <taxon>Metazoa</taxon>
        <taxon>Chordata</taxon>
        <taxon>Craniata</taxon>
        <taxon>Vertebrata</taxon>
        <taxon>Euteleostomi</taxon>
        <taxon>Actinopterygii</taxon>
        <taxon>Neopterygii</taxon>
        <taxon>Teleostei</taxon>
        <taxon>Neoteleostei</taxon>
        <taxon>Acanthomorphata</taxon>
        <taxon>Eupercaria</taxon>
        <taxon>Perciformes</taxon>
        <taxon>Percoidei</taxon>
        <taxon>Percidae</taxon>
        <taxon>Etheostomatinae</taxon>
        <taxon>Etheostoma</taxon>
    </lineage>
</organism>
<dbReference type="GO" id="GO:0005525">
    <property type="term" value="F:GTP binding"/>
    <property type="evidence" value="ECO:0007669"/>
    <property type="project" value="UniProtKB-KW"/>
</dbReference>
<evidence type="ECO:0000313" key="4">
    <source>
        <dbReference type="Proteomes" id="UP000327493"/>
    </source>
</evidence>
<keyword evidence="1" id="KW-0547">Nucleotide-binding</keyword>
<gene>
    <name evidence="3" type="ORF">FQN60_000590</name>
</gene>
<evidence type="ECO:0000256" key="1">
    <source>
        <dbReference type="ARBA" id="ARBA00022741"/>
    </source>
</evidence>
<dbReference type="SUPFAM" id="SSF52540">
    <property type="entry name" value="P-loop containing nucleoside triphosphate hydrolases"/>
    <property type="match status" value="1"/>
</dbReference>
<dbReference type="EMBL" id="VOFY01000013">
    <property type="protein sequence ID" value="KAA8586754.1"/>
    <property type="molecule type" value="Genomic_DNA"/>
</dbReference>
<dbReference type="SMART" id="SM00175">
    <property type="entry name" value="RAB"/>
    <property type="match status" value="1"/>
</dbReference>
<dbReference type="InterPro" id="IPR027417">
    <property type="entry name" value="P-loop_NTPase"/>
</dbReference>
<protein>
    <recommendedName>
        <fullName evidence="5">Small monomeric GTPase</fullName>
    </recommendedName>
</protein>
<dbReference type="PRINTS" id="PR00449">
    <property type="entry name" value="RASTRNSFRMNG"/>
</dbReference>
<dbReference type="GO" id="GO:0003924">
    <property type="term" value="F:GTPase activity"/>
    <property type="evidence" value="ECO:0007669"/>
    <property type="project" value="InterPro"/>
</dbReference>
<evidence type="ECO:0000313" key="3">
    <source>
        <dbReference type="EMBL" id="KAA8586754.1"/>
    </source>
</evidence>
<dbReference type="Gene3D" id="3.40.50.300">
    <property type="entry name" value="P-loop containing nucleotide triphosphate hydrolases"/>
    <property type="match status" value="2"/>
</dbReference>
<dbReference type="SMART" id="SM00174">
    <property type="entry name" value="RHO"/>
    <property type="match status" value="1"/>
</dbReference>
<keyword evidence="4" id="KW-1185">Reference proteome</keyword>
<dbReference type="AlphaFoldDB" id="A0A5J5D0C4"/>
<name>A0A5J5D0C4_9PERO</name>
<evidence type="ECO:0008006" key="5">
    <source>
        <dbReference type="Google" id="ProtNLM"/>
    </source>
</evidence>
<dbReference type="InterPro" id="IPR050209">
    <property type="entry name" value="Rab_GTPases_membrane_traffic"/>
</dbReference>
<dbReference type="Pfam" id="PF00071">
    <property type="entry name" value="Ras"/>
    <property type="match status" value="2"/>
</dbReference>
<dbReference type="SMART" id="SM00173">
    <property type="entry name" value="RAS"/>
    <property type="match status" value="1"/>
</dbReference>
<dbReference type="InterPro" id="IPR001806">
    <property type="entry name" value="Small_GTPase"/>
</dbReference>
<sequence>MGRVLISFSVFMVRITPSALQAGVRWFVTLAVEMSAGYIFGPCWTCGRYCFKETRCKSWREIATTWCAKCQSLKRSRSEASRLAISLSLMFVCLEAEAQRALDCTGFVNGYGLFIYEGWQTWSTITLRLQVNGSRITAQVLSFQSERSLDRFADGRPGHAVLRGGDPVRQRLSRHVTEEEALVVVVKEVAGGVMVEESGWGEPGRTIKMSLEAGRRVVPSARIGRVSRRRRRRTAAYTDEDPFKPSETRSHHFTHDEQLELSFVELVYPERTRELGSRSTTGLSSLFRMCSTKQRTASSIGLEPAYKAVFPAEGVEFGLLGTQLVGLIGQEYSWNWPPVVQGHLKREERQHGVKSGGPRHVKHHQRSHRLPHLKGEVHSDGGSVVLGEDLMHVPLDDGRFSDSQVPDDQDFEQKLLLHGCSSAGLSRRQYDRVLLLRCSACSYGNGADEGEEDFRLIVIGDSTVGKSCLIRRFTEGRFAQVSDPTVGVDFFSRLNVHNWLEEAQSHVQPHNIVFLLVGHKCDLEAQRQVTQQEAEKMAGVYGMRYVETSARESINVEKAFVDLTRDIFELVRSGDIKIQDGWEGVKSGFVPNTVHSSEEVTKGSRRCFC</sequence>
<proteinExistence type="predicted"/>
<dbReference type="PANTHER" id="PTHR47979">
    <property type="entry name" value="DRAB11-RELATED"/>
    <property type="match status" value="1"/>
</dbReference>
<dbReference type="PROSITE" id="PS51419">
    <property type="entry name" value="RAB"/>
    <property type="match status" value="1"/>
</dbReference>
<comment type="caution">
    <text evidence="3">The sequence shown here is derived from an EMBL/GenBank/DDBJ whole genome shotgun (WGS) entry which is preliminary data.</text>
</comment>